<reference evidence="9 10" key="1">
    <citation type="submission" date="2023-08" db="EMBL/GenBank/DDBJ databases">
        <title>Microbacterium psychrotolerans sp. nov., a psychrotolerant bacterium isolated from soil in Heilongjiang Province, China.</title>
        <authorList>
            <person name="An P."/>
            <person name="Zhao D."/>
            <person name="Xiang H."/>
        </authorList>
    </citation>
    <scope>NUCLEOTIDE SEQUENCE [LARGE SCALE GENOMIC DNA]</scope>
    <source>
        <strain evidence="9 10">QXD-8</strain>
    </source>
</reference>
<dbReference type="PANTHER" id="PTHR43744:SF8">
    <property type="entry name" value="SN-GLYCEROL-3-PHOSPHATE TRANSPORT SYSTEM PERMEASE PROTEIN UGPE"/>
    <property type="match status" value="1"/>
</dbReference>
<dbReference type="EMBL" id="JAVFWO010000001">
    <property type="protein sequence ID" value="MDQ7876497.1"/>
    <property type="molecule type" value="Genomic_DNA"/>
</dbReference>
<feature type="transmembrane region" description="Helical" evidence="7">
    <location>
        <begin position="170"/>
        <end position="190"/>
    </location>
</feature>
<protein>
    <submittedName>
        <fullName evidence="9">Carbohydrate ABC transporter permease</fullName>
    </submittedName>
</protein>
<feature type="transmembrane region" description="Helical" evidence="7">
    <location>
        <begin position="38"/>
        <end position="60"/>
    </location>
</feature>
<name>A0ABU0YW11_9MICO</name>
<comment type="caution">
    <text evidence="9">The sequence shown here is derived from an EMBL/GenBank/DDBJ whole genome shotgun (WGS) entry which is preliminary data.</text>
</comment>
<evidence type="ECO:0000313" key="10">
    <source>
        <dbReference type="Proteomes" id="UP001235133"/>
    </source>
</evidence>
<feature type="transmembrane region" description="Helical" evidence="7">
    <location>
        <begin position="272"/>
        <end position="290"/>
    </location>
</feature>
<evidence type="ECO:0000256" key="6">
    <source>
        <dbReference type="ARBA" id="ARBA00023136"/>
    </source>
</evidence>
<dbReference type="InterPro" id="IPR000515">
    <property type="entry name" value="MetI-like"/>
</dbReference>
<evidence type="ECO:0000313" key="9">
    <source>
        <dbReference type="EMBL" id="MDQ7876497.1"/>
    </source>
</evidence>
<dbReference type="Pfam" id="PF00528">
    <property type="entry name" value="BPD_transp_1"/>
    <property type="match status" value="1"/>
</dbReference>
<accession>A0ABU0YW11</accession>
<gene>
    <name evidence="9" type="ORF">Q9R08_00765</name>
</gene>
<feature type="transmembrane region" description="Helical" evidence="7">
    <location>
        <begin position="103"/>
        <end position="125"/>
    </location>
</feature>
<evidence type="ECO:0000256" key="7">
    <source>
        <dbReference type="RuleBase" id="RU363032"/>
    </source>
</evidence>
<dbReference type="SUPFAM" id="SSF161098">
    <property type="entry name" value="MetI-like"/>
    <property type="match status" value="1"/>
</dbReference>
<dbReference type="PANTHER" id="PTHR43744">
    <property type="entry name" value="ABC TRANSPORTER PERMEASE PROTEIN MG189-RELATED-RELATED"/>
    <property type="match status" value="1"/>
</dbReference>
<organism evidence="9 10">
    <name type="scientific">Microbacterium psychrotolerans</name>
    <dbReference type="NCBI Taxonomy" id="3068321"/>
    <lineage>
        <taxon>Bacteria</taxon>
        <taxon>Bacillati</taxon>
        <taxon>Actinomycetota</taxon>
        <taxon>Actinomycetes</taxon>
        <taxon>Micrococcales</taxon>
        <taxon>Microbacteriaceae</taxon>
        <taxon>Microbacterium</taxon>
    </lineage>
</organism>
<feature type="transmembrane region" description="Helical" evidence="7">
    <location>
        <begin position="134"/>
        <end position="158"/>
    </location>
</feature>
<dbReference type="CDD" id="cd06261">
    <property type="entry name" value="TM_PBP2"/>
    <property type="match status" value="1"/>
</dbReference>
<keyword evidence="6 7" id="KW-0472">Membrane</keyword>
<feature type="domain" description="ABC transmembrane type-1" evidence="8">
    <location>
        <begin position="99"/>
        <end position="290"/>
    </location>
</feature>
<feature type="transmembrane region" description="Helical" evidence="7">
    <location>
        <begin position="211"/>
        <end position="236"/>
    </location>
</feature>
<dbReference type="PROSITE" id="PS50928">
    <property type="entry name" value="ABC_TM1"/>
    <property type="match status" value="1"/>
</dbReference>
<keyword evidence="4 7" id="KW-0812">Transmembrane</keyword>
<keyword evidence="10" id="KW-1185">Reference proteome</keyword>
<comment type="similarity">
    <text evidence="7">Belongs to the binding-protein-dependent transport system permease family.</text>
</comment>
<evidence type="ECO:0000256" key="4">
    <source>
        <dbReference type="ARBA" id="ARBA00022692"/>
    </source>
</evidence>
<sequence length="305" mass="33719">MDRPPGGEMNAVLTAARQRASLRELEPRRRRQPNYIRIGLWIALLISLLIWMLPLVFILFTSLKTEADAIGTSVFSWPANPDFANYAEAYTAGNLLNAGTNSLIIALVKVPLGLLIAAAAAFAIARIRFKRRRILLAAMAMGAMVPIQVAIAPLFQIINSMGLLNTHIGVILPYIGFGIPYEIFILYGFFRQIPEELDESARMDGASYFRLFWQIILPLSGPALAALFILDFVATWNEYGMALVLLQSSESWTVPLAIQGFQSQYTSSYGPINAFTIMSVIPVVIVYLLFQRYFVSGAFAGSVKG</sequence>
<dbReference type="InterPro" id="IPR035906">
    <property type="entry name" value="MetI-like_sf"/>
</dbReference>
<keyword evidence="3" id="KW-1003">Cell membrane</keyword>
<evidence type="ECO:0000256" key="5">
    <source>
        <dbReference type="ARBA" id="ARBA00022989"/>
    </source>
</evidence>
<dbReference type="RefSeq" id="WP_308865897.1">
    <property type="nucleotide sequence ID" value="NZ_JAVFWO010000001.1"/>
</dbReference>
<dbReference type="Gene3D" id="1.10.3720.10">
    <property type="entry name" value="MetI-like"/>
    <property type="match status" value="1"/>
</dbReference>
<evidence type="ECO:0000256" key="2">
    <source>
        <dbReference type="ARBA" id="ARBA00022448"/>
    </source>
</evidence>
<evidence type="ECO:0000259" key="8">
    <source>
        <dbReference type="PROSITE" id="PS50928"/>
    </source>
</evidence>
<evidence type="ECO:0000256" key="1">
    <source>
        <dbReference type="ARBA" id="ARBA00004651"/>
    </source>
</evidence>
<evidence type="ECO:0000256" key="3">
    <source>
        <dbReference type="ARBA" id="ARBA00022475"/>
    </source>
</evidence>
<proteinExistence type="inferred from homology"/>
<dbReference type="Proteomes" id="UP001235133">
    <property type="component" value="Unassembled WGS sequence"/>
</dbReference>
<keyword evidence="5 7" id="KW-1133">Transmembrane helix</keyword>
<comment type="subcellular location">
    <subcellularLocation>
        <location evidence="1 7">Cell membrane</location>
        <topology evidence="1 7">Multi-pass membrane protein</topology>
    </subcellularLocation>
</comment>
<keyword evidence="2 7" id="KW-0813">Transport</keyword>